<dbReference type="GO" id="GO:0005524">
    <property type="term" value="F:ATP binding"/>
    <property type="evidence" value="ECO:0007669"/>
    <property type="project" value="UniProtKB-UniRule"/>
</dbReference>
<comment type="catalytic activity">
    <reaction evidence="1">
        <text>thiamine phosphate + ATP = thiamine diphosphate + ADP</text>
        <dbReference type="Rhea" id="RHEA:15913"/>
        <dbReference type="ChEBI" id="CHEBI:30616"/>
        <dbReference type="ChEBI" id="CHEBI:37575"/>
        <dbReference type="ChEBI" id="CHEBI:58937"/>
        <dbReference type="ChEBI" id="CHEBI:456216"/>
        <dbReference type="EC" id="2.7.4.16"/>
    </reaction>
</comment>
<dbReference type="GO" id="GO:0009228">
    <property type="term" value="P:thiamine biosynthetic process"/>
    <property type="evidence" value="ECO:0007669"/>
    <property type="project" value="UniProtKB-KW"/>
</dbReference>
<dbReference type="GO" id="GO:0009229">
    <property type="term" value="P:thiamine diphosphate biosynthetic process"/>
    <property type="evidence" value="ECO:0007669"/>
    <property type="project" value="UniProtKB-UniRule"/>
</dbReference>
<evidence type="ECO:0000313" key="3">
    <source>
        <dbReference type="EMBL" id="NDL59405.1"/>
    </source>
</evidence>
<keyword evidence="1 3" id="KW-0418">Kinase</keyword>
<evidence type="ECO:0000259" key="2">
    <source>
        <dbReference type="Pfam" id="PF00586"/>
    </source>
</evidence>
<feature type="binding site" evidence="1">
    <location>
        <begin position="126"/>
        <end position="127"/>
    </location>
    <ligand>
        <name>ATP</name>
        <dbReference type="ChEBI" id="CHEBI:30616"/>
    </ligand>
</feature>
<feature type="binding site" evidence="1">
    <location>
        <position position="49"/>
    </location>
    <ligand>
        <name>Mg(2+)</name>
        <dbReference type="ChEBI" id="CHEBI:18420"/>
        <label>1</label>
    </ligand>
</feature>
<feature type="binding site" evidence="1">
    <location>
        <position position="79"/>
    </location>
    <ligand>
        <name>Mg(2+)</name>
        <dbReference type="ChEBI" id="CHEBI:18420"/>
        <label>2</label>
    </ligand>
</feature>
<keyword evidence="1" id="KW-0547">Nucleotide-binding</keyword>
<dbReference type="EC" id="2.7.4.16" evidence="1"/>
<feature type="binding site" evidence="1">
    <location>
        <position position="57"/>
    </location>
    <ligand>
        <name>substrate</name>
    </ligand>
</feature>
<dbReference type="SUPFAM" id="SSF55326">
    <property type="entry name" value="PurM N-terminal domain-like"/>
    <property type="match status" value="1"/>
</dbReference>
<dbReference type="CDD" id="cd02194">
    <property type="entry name" value="ThiL"/>
    <property type="match status" value="1"/>
</dbReference>
<keyword evidence="1" id="KW-0460">Magnesium</keyword>
<dbReference type="EMBL" id="WLZY01000007">
    <property type="protein sequence ID" value="NDL59405.1"/>
    <property type="molecule type" value="Genomic_DNA"/>
</dbReference>
<protein>
    <recommendedName>
        <fullName evidence="1">Thiamine-monophosphate kinase</fullName>
        <shortName evidence="1">TMP kinase</shortName>
        <shortName evidence="1">Thiamine-phosphate kinase</shortName>
        <ecNumber evidence="1">2.7.4.16</ecNumber>
    </recommendedName>
</protein>
<feature type="binding site" evidence="1">
    <location>
        <position position="79"/>
    </location>
    <ligand>
        <name>Mg(2+)</name>
        <dbReference type="ChEBI" id="CHEBI:18420"/>
        <label>4</label>
    </ligand>
</feature>
<dbReference type="AlphaFoldDB" id="A0A7K3M7Z8"/>
<gene>
    <name evidence="1" type="primary">thiL</name>
    <name evidence="3" type="ORF">F7O44_20240</name>
</gene>
<dbReference type="Pfam" id="PF00586">
    <property type="entry name" value="AIRS"/>
    <property type="match status" value="1"/>
</dbReference>
<keyword evidence="1" id="KW-0479">Metal-binding</keyword>
<feature type="domain" description="PurM-like N-terminal" evidence="2">
    <location>
        <begin position="32"/>
        <end position="143"/>
    </location>
</feature>
<comment type="similarity">
    <text evidence="1">Belongs to the thiamine-monophosphate kinase family.</text>
</comment>
<feature type="binding site" evidence="1">
    <location>
        <position position="152"/>
    </location>
    <ligand>
        <name>ATP</name>
        <dbReference type="ChEBI" id="CHEBI:30616"/>
    </ligand>
</feature>
<keyword evidence="1" id="KW-0784">Thiamine biosynthesis</keyword>
<dbReference type="InterPro" id="IPR016188">
    <property type="entry name" value="PurM-like_N"/>
</dbReference>
<dbReference type="InterPro" id="IPR036921">
    <property type="entry name" value="PurM-like_N_sf"/>
</dbReference>
<evidence type="ECO:0000313" key="4">
    <source>
        <dbReference type="Proteomes" id="UP000460435"/>
    </source>
</evidence>
<reference evidence="3 4" key="1">
    <citation type="submission" date="2019-11" db="EMBL/GenBank/DDBJ databases">
        <authorList>
            <person name="Li X.-J."/>
            <person name="Feng X.-M."/>
        </authorList>
    </citation>
    <scope>NUCLEOTIDE SEQUENCE [LARGE SCALE GENOMIC DNA]</scope>
    <source>
        <strain evidence="3 4">XMNu-373</strain>
    </source>
</reference>
<dbReference type="PANTHER" id="PTHR30270">
    <property type="entry name" value="THIAMINE-MONOPHOSPHATE KINASE"/>
    <property type="match status" value="1"/>
</dbReference>
<comment type="caution">
    <text evidence="1">Lacks conserved residue(s) required for the propagation of feature annotation.</text>
</comment>
<feature type="binding site" evidence="1">
    <location>
        <position position="127"/>
    </location>
    <ligand>
        <name>Mg(2+)</name>
        <dbReference type="ChEBI" id="CHEBI:18420"/>
        <label>1</label>
    </ligand>
</feature>
<dbReference type="NCBIfam" id="TIGR01379">
    <property type="entry name" value="thiL"/>
    <property type="match status" value="1"/>
</dbReference>
<organism evidence="3 4">
    <name type="scientific">Phytoactinopolyspora mesophila</name>
    <dbReference type="NCBI Taxonomy" id="2650750"/>
    <lineage>
        <taxon>Bacteria</taxon>
        <taxon>Bacillati</taxon>
        <taxon>Actinomycetota</taxon>
        <taxon>Actinomycetes</taxon>
        <taxon>Jiangellales</taxon>
        <taxon>Jiangellaceae</taxon>
        <taxon>Phytoactinopolyspora</taxon>
    </lineage>
</organism>
<name>A0A7K3M7Z8_9ACTN</name>
<dbReference type="InterPro" id="IPR006283">
    <property type="entry name" value="ThiL-like"/>
</dbReference>
<proteinExistence type="inferred from homology"/>
<comment type="miscellaneous">
    <text evidence="1">Reaction mechanism of ThiL seems to utilize a direct, inline transfer of the gamma-phosphate of ATP to TMP rather than a phosphorylated enzyme intermediate.</text>
</comment>
<feature type="binding site" evidence="1">
    <location>
        <position position="267"/>
    </location>
    <ligand>
        <name>substrate</name>
    </ligand>
</feature>
<keyword evidence="4" id="KW-1185">Reference proteome</keyword>
<dbReference type="SUPFAM" id="SSF56042">
    <property type="entry name" value="PurM C-terminal domain-like"/>
    <property type="match status" value="1"/>
</dbReference>
<accession>A0A7K3M7Z8</accession>
<sequence length="314" mass="32666">MPDSVSDVGEFGLIDAVTARFPQGDGVVVGPGDDAAIIAVGSGRVVVTTDMLVEGRHFRRDWSSARDIGRKAAAQNLSDIAAMGARATAITVGLGAPGDLDVAWTLELADGMRDECARVGASVIGGDMVSSETVVLAITALGELDGLEPVLRSGARAGDVLAVCGRLGWAEAGLRVLSRGFRSPRALVDAHRCPEVPYDAGPEAATLGATAMCDVSDGLLADAGHLAESSHVRIDIERERLEITEAMREVGSALGADPMTWVLTGGDDNAMLATFPAQVPLPERWRVIGRVYDGEGVRVDGAPYEGDAGHVHFS</sequence>
<comment type="function">
    <text evidence="1">Catalyzes the ATP-dependent phosphorylation of thiamine-monophosphate (TMP) to form thiamine-pyrophosphate (TPP), the active form of vitamin B1.</text>
</comment>
<feature type="binding site" evidence="1">
    <location>
        <position position="79"/>
    </location>
    <ligand>
        <name>Mg(2+)</name>
        <dbReference type="ChEBI" id="CHEBI:18420"/>
        <label>3</label>
    </ligand>
</feature>
<keyword evidence="1" id="KW-0067">ATP-binding</keyword>
<feature type="binding site" evidence="1">
    <location>
        <position position="34"/>
    </location>
    <ligand>
        <name>Mg(2+)</name>
        <dbReference type="ChEBI" id="CHEBI:18420"/>
        <label>4</label>
    </ligand>
</feature>
<dbReference type="GO" id="GO:0009030">
    <property type="term" value="F:thiamine-phosphate kinase activity"/>
    <property type="evidence" value="ECO:0007669"/>
    <property type="project" value="UniProtKB-UniRule"/>
</dbReference>
<dbReference type="PIRSF" id="PIRSF005303">
    <property type="entry name" value="Thiam_monoph_kin"/>
    <property type="match status" value="1"/>
</dbReference>
<feature type="binding site" evidence="1">
    <location>
        <position position="214"/>
    </location>
    <ligand>
        <name>Mg(2+)</name>
        <dbReference type="ChEBI" id="CHEBI:18420"/>
        <label>3</label>
    </ligand>
</feature>
<feature type="binding site" evidence="1">
    <location>
        <position position="217"/>
    </location>
    <ligand>
        <name>Mg(2+)</name>
        <dbReference type="ChEBI" id="CHEBI:18420"/>
        <label>5</label>
    </ligand>
</feature>
<feature type="binding site" evidence="1">
    <location>
        <position position="216"/>
    </location>
    <ligand>
        <name>ATP</name>
        <dbReference type="ChEBI" id="CHEBI:30616"/>
    </ligand>
</feature>
<dbReference type="GO" id="GO:0000287">
    <property type="term" value="F:magnesium ion binding"/>
    <property type="evidence" value="ECO:0007669"/>
    <property type="project" value="UniProtKB-UniRule"/>
</dbReference>
<comment type="pathway">
    <text evidence="1">Cofactor biosynthesis; thiamine diphosphate biosynthesis; thiamine diphosphate from thiamine phosphate: step 1/1.</text>
</comment>
<keyword evidence="1 3" id="KW-0808">Transferase</keyword>
<feature type="binding site" evidence="1">
    <location>
        <position position="50"/>
    </location>
    <ligand>
        <name>Mg(2+)</name>
        <dbReference type="ChEBI" id="CHEBI:18420"/>
        <label>2</label>
    </ligand>
</feature>
<dbReference type="Proteomes" id="UP000460435">
    <property type="component" value="Unassembled WGS sequence"/>
</dbReference>
<feature type="binding site" evidence="1">
    <location>
        <position position="48"/>
    </location>
    <ligand>
        <name>Mg(2+)</name>
        <dbReference type="ChEBI" id="CHEBI:18420"/>
        <label>4</label>
    </ligand>
</feature>
<dbReference type="InterPro" id="IPR036676">
    <property type="entry name" value="PurM-like_C_sf"/>
</dbReference>
<dbReference type="NCBIfam" id="NF004351">
    <property type="entry name" value="PRK05731.1-4"/>
    <property type="match status" value="1"/>
</dbReference>
<feature type="binding site" evidence="1">
    <location>
        <position position="34"/>
    </location>
    <ligand>
        <name>Mg(2+)</name>
        <dbReference type="ChEBI" id="CHEBI:18420"/>
        <label>3</label>
    </ligand>
</feature>
<evidence type="ECO:0000256" key="1">
    <source>
        <dbReference type="HAMAP-Rule" id="MF_02128"/>
    </source>
</evidence>
<dbReference type="UniPathway" id="UPA00060">
    <property type="reaction ID" value="UER00142"/>
</dbReference>
<dbReference type="Gene3D" id="3.90.650.10">
    <property type="entry name" value="PurM-like C-terminal domain"/>
    <property type="match status" value="1"/>
</dbReference>
<dbReference type="PANTHER" id="PTHR30270:SF0">
    <property type="entry name" value="THIAMINE-MONOPHOSPHATE KINASE"/>
    <property type="match status" value="1"/>
</dbReference>
<feature type="binding site" evidence="1">
    <location>
        <position position="50"/>
    </location>
    <ligand>
        <name>Mg(2+)</name>
        <dbReference type="ChEBI" id="CHEBI:18420"/>
        <label>1</label>
    </ligand>
</feature>
<dbReference type="Gene3D" id="3.30.1330.10">
    <property type="entry name" value="PurM-like, N-terminal domain"/>
    <property type="match status" value="1"/>
</dbReference>
<dbReference type="RefSeq" id="WP_162452094.1">
    <property type="nucleotide sequence ID" value="NZ_WLZY01000007.1"/>
</dbReference>
<comment type="caution">
    <text evidence="3">The sequence shown here is derived from an EMBL/GenBank/DDBJ whole genome shotgun (WGS) entry which is preliminary data.</text>
</comment>
<dbReference type="HAMAP" id="MF_02128">
    <property type="entry name" value="TMP_kinase"/>
    <property type="match status" value="1"/>
</dbReference>